<dbReference type="InterPro" id="IPR052895">
    <property type="entry name" value="HetReg/Transcr_Mod"/>
</dbReference>
<dbReference type="AlphaFoldDB" id="A0A2J6PZT9"/>
<dbReference type="InterPro" id="IPR010730">
    <property type="entry name" value="HET"/>
</dbReference>
<feature type="domain" description="Heterokaryon incompatibility" evidence="1">
    <location>
        <begin position="55"/>
        <end position="217"/>
    </location>
</feature>
<protein>
    <submittedName>
        <fullName evidence="2">HET-domain-containing protein</fullName>
    </submittedName>
</protein>
<keyword evidence="3" id="KW-1185">Reference proteome</keyword>
<reference evidence="2 3" key="1">
    <citation type="submission" date="2016-05" db="EMBL/GenBank/DDBJ databases">
        <title>A degradative enzymes factory behind the ericoid mycorrhizal symbiosis.</title>
        <authorList>
            <consortium name="DOE Joint Genome Institute"/>
            <person name="Martino E."/>
            <person name="Morin E."/>
            <person name="Grelet G."/>
            <person name="Kuo A."/>
            <person name="Kohler A."/>
            <person name="Daghino S."/>
            <person name="Barry K."/>
            <person name="Choi C."/>
            <person name="Cichocki N."/>
            <person name="Clum A."/>
            <person name="Copeland A."/>
            <person name="Hainaut M."/>
            <person name="Haridas S."/>
            <person name="Labutti K."/>
            <person name="Lindquist E."/>
            <person name="Lipzen A."/>
            <person name="Khouja H.-R."/>
            <person name="Murat C."/>
            <person name="Ohm R."/>
            <person name="Olson A."/>
            <person name="Spatafora J."/>
            <person name="Veneault-Fourrey C."/>
            <person name="Henrissat B."/>
            <person name="Grigoriev I."/>
            <person name="Martin F."/>
            <person name="Perotto S."/>
        </authorList>
    </citation>
    <scope>NUCLEOTIDE SEQUENCE [LARGE SCALE GENOMIC DNA]</scope>
    <source>
        <strain evidence="2 3">UAMH 7357</strain>
    </source>
</reference>
<proteinExistence type="predicted"/>
<name>A0A2J6PZT9_9HELO</name>
<dbReference type="Pfam" id="PF06985">
    <property type="entry name" value="HET"/>
    <property type="match status" value="1"/>
</dbReference>
<gene>
    <name evidence="2" type="ORF">NA56DRAFT_750526</name>
</gene>
<dbReference type="Proteomes" id="UP000235672">
    <property type="component" value="Unassembled WGS sequence"/>
</dbReference>
<evidence type="ECO:0000313" key="3">
    <source>
        <dbReference type="Proteomes" id="UP000235672"/>
    </source>
</evidence>
<organism evidence="2 3">
    <name type="scientific">Hyaloscypha hepaticicola</name>
    <dbReference type="NCBI Taxonomy" id="2082293"/>
    <lineage>
        <taxon>Eukaryota</taxon>
        <taxon>Fungi</taxon>
        <taxon>Dikarya</taxon>
        <taxon>Ascomycota</taxon>
        <taxon>Pezizomycotina</taxon>
        <taxon>Leotiomycetes</taxon>
        <taxon>Helotiales</taxon>
        <taxon>Hyaloscyphaceae</taxon>
        <taxon>Hyaloscypha</taxon>
    </lineage>
</organism>
<evidence type="ECO:0000313" key="2">
    <source>
        <dbReference type="EMBL" id="PMD19426.1"/>
    </source>
</evidence>
<dbReference type="Pfam" id="PF26639">
    <property type="entry name" value="Het-6_barrel"/>
    <property type="match status" value="1"/>
</dbReference>
<evidence type="ECO:0000259" key="1">
    <source>
        <dbReference type="Pfam" id="PF06985"/>
    </source>
</evidence>
<dbReference type="PANTHER" id="PTHR24148:SF64">
    <property type="entry name" value="HETEROKARYON INCOMPATIBILITY DOMAIN-CONTAINING PROTEIN"/>
    <property type="match status" value="1"/>
</dbReference>
<dbReference type="OrthoDB" id="2157530at2759"/>
<dbReference type="PANTHER" id="PTHR24148">
    <property type="entry name" value="ANKYRIN REPEAT DOMAIN-CONTAINING PROTEIN 39 HOMOLOG-RELATED"/>
    <property type="match status" value="1"/>
</dbReference>
<dbReference type="EMBL" id="KZ613489">
    <property type="protein sequence ID" value="PMD19426.1"/>
    <property type="molecule type" value="Genomic_DNA"/>
</dbReference>
<accession>A0A2J6PZT9</accession>
<dbReference type="STRING" id="1745343.A0A2J6PZT9"/>
<sequence>MAQRYPYLPLKASEHQIRLLTLFPGEFPSPNEAASPIEIQFQTISFEAARRRPKYEALSYAWGEERSPVPVMVKSRGSKRKFIEVRQNLATALIYLRHKSEARVLWIDALCINQEDMEERSSQVARMADIYRLAHRVVVWLGPESEEDRSSEALSTLRSIGSQIEVDWITFEMRATNQRDSSLVDRNIPLNLDQKKLNSLLMVFNRPWFERLWVQQEIALGNENALLICGHDAITRRHFTNALYRIQITNIEVNWDLKVRELFRDRRELIYQMAKIIYKSDDQPMATTLRHQAGKFKCSDPRDRIFAFLSTRASWDKGVSIDVDYSKTTEEVYRQFAVKHIRYTNTLNLLTACEVKTDHEGIHNLMSSWAPDWRSPWSHSPLETALRLGDLPQVLNLTLRSTWEYEDDFNLLQEWIQFWGLSEWYVTGETAHDAHVRTLCGDTFSDSFHPPSSNFLSYEVCSYIIAQLLQKGAVDVISTFKIMAVIFYGCQGRSCFTTTEGYIGLAPRETKSGDIICVLLGGTAPIVLRSQGKDKYSVVGECYCHGIMDGSAILGRMPVGFEFVRNFIQDRNGYFAAYIDRRSGKVQGEDPRLTGYPFPTGWWIDTLHEGAAVEFVQDNDDGTEKKRTGKFDPRITPDELRKRGVNVVKFDLI</sequence>